<feature type="chain" id="PRO_5021440611" evidence="4">
    <location>
        <begin position="18"/>
        <end position="440"/>
    </location>
</feature>
<dbReference type="Pfam" id="PF12740">
    <property type="entry name" value="PETase"/>
    <property type="match status" value="1"/>
</dbReference>
<dbReference type="SUPFAM" id="SSF53474">
    <property type="entry name" value="alpha/beta-Hydrolases"/>
    <property type="match status" value="1"/>
</dbReference>
<organism evidence="6 7">
    <name type="scientific">Glacieibacterium arshaanense</name>
    <dbReference type="NCBI Taxonomy" id="2511025"/>
    <lineage>
        <taxon>Bacteria</taxon>
        <taxon>Pseudomonadati</taxon>
        <taxon>Pseudomonadota</taxon>
        <taxon>Alphaproteobacteria</taxon>
        <taxon>Sphingomonadales</taxon>
        <taxon>Sphingosinicellaceae</taxon>
        <taxon>Glacieibacterium</taxon>
    </lineage>
</organism>
<dbReference type="EMBL" id="SIHO01000001">
    <property type="protein sequence ID" value="TFU05890.1"/>
    <property type="molecule type" value="Genomic_DNA"/>
</dbReference>
<evidence type="ECO:0000256" key="2">
    <source>
        <dbReference type="ARBA" id="ARBA00022963"/>
    </source>
</evidence>
<dbReference type="OrthoDB" id="9814760at2"/>
<dbReference type="Proteomes" id="UP000297737">
    <property type="component" value="Unassembled WGS sequence"/>
</dbReference>
<keyword evidence="7" id="KW-1185">Reference proteome</keyword>
<evidence type="ECO:0000256" key="4">
    <source>
        <dbReference type="SAM" id="SignalP"/>
    </source>
</evidence>
<dbReference type="AlphaFoldDB" id="A0A4Y9ERD1"/>
<evidence type="ECO:0000256" key="3">
    <source>
        <dbReference type="ARBA" id="ARBA00023098"/>
    </source>
</evidence>
<dbReference type="Gene3D" id="3.40.50.1820">
    <property type="entry name" value="alpha/beta hydrolase"/>
    <property type="match status" value="1"/>
</dbReference>
<keyword evidence="4" id="KW-0732">Signal</keyword>
<evidence type="ECO:0000256" key="1">
    <source>
        <dbReference type="ARBA" id="ARBA00022801"/>
    </source>
</evidence>
<keyword evidence="1 6" id="KW-0378">Hydrolase</keyword>
<dbReference type="InterPro" id="IPR041127">
    <property type="entry name" value="PET_hydrolase/cutinase-like"/>
</dbReference>
<dbReference type="RefSeq" id="WP_135244614.1">
    <property type="nucleotide sequence ID" value="NZ_SIHO01000001.1"/>
</dbReference>
<accession>A0A4Y9ERD1</accession>
<evidence type="ECO:0000259" key="5">
    <source>
        <dbReference type="Pfam" id="PF12740"/>
    </source>
</evidence>
<keyword evidence="3" id="KW-0443">Lipid metabolism</keyword>
<reference evidence="6 7" key="1">
    <citation type="submission" date="2019-02" db="EMBL/GenBank/DDBJ databases">
        <title>Polymorphobacter sp. isolated from the lake at the Tibet of China.</title>
        <authorList>
            <person name="Li A."/>
        </authorList>
    </citation>
    <scope>NUCLEOTIDE SEQUENCE [LARGE SCALE GENOMIC DNA]</scope>
    <source>
        <strain evidence="6 7">DJ1R-1</strain>
    </source>
</reference>
<evidence type="ECO:0000313" key="7">
    <source>
        <dbReference type="Proteomes" id="UP000297737"/>
    </source>
</evidence>
<dbReference type="GO" id="GO:0003847">
    <property type="term" value="F:1-alkyl-2-acetylglycerophosphocholine esterase activity"/>
    <property type="evidence" value="ECO:0007669"/>
    <property type="project" value="TreeGrafter"/>
</dbReference>
<dbReference type="PANTHER" id="PTHR10272:SF0">
    <property type="entry name" value="PLATELET-ACTIVATING FACTOR ACETYLHYDROLASE"/>
    <property type="match status" value="1"/>
</dbReference>
<feature type="signal peptide" evidence="4">
    <location>
        <begin position="1"/>
        <end position="17"/>
    </location>
</feature>
<keyword evidence="2" id="KW-0442">Lipid degradation</keyword>
<gene>
    <name evidence="6" type="ORF">EUV02_02370</name>
</gene>
<proteinExistence type="predicted"/>
<feature type="domain" description="PET hydrolase/cutinase-like" evidence="5">
    <location>
        <begin position="121"/>
        <end position="216"/>
    </location>
</feature>
<name>A0A4Y9ERD1_9SPHN</name>
<sequence>MFRLAAVALLLAAPALAQSVAPPSIPEVDAPELAKLGAAAVGVRTLTLVNKDQPDVLATDPKTGVVPRHDRVLKVDIFYPAQASKAARVTYRAAMTAEPPLPPVAFSVPGIAVENAKPAPGRYPLVVLSHGYGNVTAALSWLTENLASKGYVVAAIRHDDPDIADRAKFVGPLVNRPRDIAFVAASLQKQLPDLIDPTRTALIGYSMGGYGVLTVAGAAIDPVGMLAKGVPGGELVTLAKNPATLQVAGLKAVVAISPFGGNGLDIWGSDGLAGVSVPLLFIAGNRDKVVGYDKGAAGFFAATPRADRYLLTFREAGHSIGLNPAPPEMTSTLWDFDWFEDAVWRKRRVNAINQHFITAFLARTLKGEAAMGTYLDVPVVSSDDGVWPVTPGAADAVPRYAGYSPGTGGVTVWKGFLKGHATGLELRHAAPGQTLTRSAE</sequence>
<dbReference type="GO" id="GO:0016042">
    <property type="term" value="P:lipid catabolic process"/>
    <property type="evidence" value="ECO:0007669"/>
    <property type="project" value="UniProtKB-KW"/>
</dbReference>
<evidence type="ECO:0000313" key="6">
    <source>
        <dbReference type="EMBL" id="TFU05890.1"/>
    </source>
</evidence>
<dbReference type="PANTHER" id="PTHR10272">
    <property type="entry name" value="PLATELET-ACTIVATING FACTOR ACETYLHYDROLASE"/>
    <property type="match status" value="1"/>
</dbReference>
<protein>
    <submittedName>
        <fullName evidence="6">Dienelactone hydrolase</fullName>
    </submittedName>
</protein>
<dbReference type="InterPro" id="IPR029058">
    <property type="entry name" value="AB_hydrolase_fold"/>
</dbReference>
<comment type="caution">
    <text evidence="6">The sequence shown here is derived from an EMBL/GenBank/DDBJ whole genome shotgun (WGS) entry which is preliminary data.</text>
</comment>